<evidence type="ECO:0000256" key="11">
    <source>
        <dbReference type="ARBA" id="ARBA00022729"/>
    </source>
</evidence>
<dbReference type="GO" id="GO:0005524">
    <property type="term" value="F:ATP binding"/>
    <property type="evidence" value="ECO:0007669"/>
    <property type="project" value="UniProtKB-KW"/>
</dbReference>
<dbReference type="AlphaFoldDB" id="A0AAV8DJY2"/>
<evidence type="ECO:0000256" key="19">
    <source>
        <dbReference type="ARBA" id="ARBA00023180"/>
    </source>
</evidence>
<comment type="caution">
    <text evidence="24">The sequence shown here is derived from an EMBL/GenBank/DDBJ whole genome shotgun (WGS) entry which is preliminary data.</text>
</comment>
<comment type="similarity">
    <text evidence="2">Belongs to the RLP family.</text>
</comment>
<dbReference type="GO" id="GO:0004674">
    <property type="term" value="F:protein serine/threonine kinase activity"/>
    <property type="evidence" value="ECO:0007669"/>
    <property type="project" value="UniProtKB-KW"/>
</dbReference>
<dbReference type="PANTHER" id="PTHR27008">
    <property type="entry name" value="OS04G0122200 PROTEIN"/>
    <property type="match status" value="1"/>
</dbReference>
<feature type="transmembrane region" description="Helical" evidence="22">
    <location>
        <begin position="159"/>
        <end position="181"/>
    </location>
</feature>
<evidence type="ECO:0000256" key="12">
    <source>
        <dbReference type="ARBA" id="ARBA00022737"/>
    </source>
</evidence>
<dbReference type="EMBL" id="JAMFTS010000004">
    <property type="protein sequence ID" value="KAJ4768340.1"/>
    <property type="molecule type" value="Genomic_DNA"/>
</dbReference>
<evidence type="ECO:0000256" key="20">
    <source>
        <dbReference type="ARBA" id="ARBA00047899"/>
    </source>
</evidence>
<keyword evidence="17 22" id="KW-0472">Membrane</keyword>
<gene>
    <name evidence="24" type="ORF">LUZ62_078715</name>
</gene>
<dbReference type="InterPro" id="IPR051809">
    <property type="entry name" value="Plant_receptor-like_S/T_kinase"/>
</dbReference>
<evidence type="ECO:0000256" key="22">
    <source>
        <dbReference type="SAM" id="Phobius"/>
    </source>
</evidence>
<dbReference type="EC" id="2.7.11.1" evidence="3"/>
<evidence type="ECO:0000256" key="16">
    <source>
        <dbReference type="ARBA" id="ARBA00022989"/>
    </source>
</evidence>
<name>A0AAV8DJY2_9POAL</name>
<dbReference type="Pfam" id="PF07714">
    <property type="entry name" value="PK_Tyr_Ser-Thr"/>
    <property type="match status" value="1"/>
</dbReference>
<evidence type="ECO:0000256" key="1">
    <source>
        <dbReference type="ARBA" id="ARBA00004162"/>
    </source>
</evidence>
<proteinExistence type="inferred from homology"/>
<evidence type="ECO:0000259" key="23">
    <source>
        <dbReference type="PROSITE" id="PS50011"/>
    </source>
</evidence>
<keyword evidence="9" id="KW-0808">Transferase</keyword>
<dbReference type="GO" id="GO:0005886">
    <property type="term" value="C:plasma membrane"/>
    <property type="evidence" value="ECO:0007669"/>
    <property type="project" value="UniProtKB-SubCell"/>
</dbReference>
<keyword evidence="15" id="KW-0067">ATP-binding</keyword>
<sequence length="523" mass="58620">MPSQSLYLSLSHNMLIGPLPEEVGSLINLVEFYVENNLLSGDIPETISQCQALQYIYLQGNAFQGSIPSSLGTLKDLQEIDLSSNNLSGYIPNFLEDFPNLYYLNLSFNNFVGEVTKHGVFANKSAFDIQGNQKLCGGLSILHLLPCSKQSPKEKHKNMALVVILSVTSFLIFSIFILYFLKTHYLSKSKKKDLLSSPECVPSDPRVNISYSELANATDGFSEQWIISAGSSGSVYRARLQAKNDNNEKLVAVKVINLQDSEALRSSFVECEATKNLRHRNVIKIITLCLSTDSRGNESNAIVYEYMPNGSLDDWLHHKKDSKNLGFGRRLSIAIDMASALDYIHHHSGTPIIHCDIKASNILLDADMVACLGEFGLARFVEKNSGDSTQFRGTIGYACPEYGTGNMVSKYGDIYSYGILLLEMITGKRPTGDMFNDNLSLRDYVRRSMPYNVIDVLDERLLIEIEKHDASDEPHIKRTKLECASLMLEVGLLCSEEIPERRMRTRDIINELNGIREMFMQIT</sequence>
<reference evidence="24" key="1">
    <citation type="submission" date="2022-08" db="EMBL/GenBank/DDBJ databases">
        <authorList>
            <person name="Marques A."/>
        </authorList>
    </citation>
    <scope>NUCLEOTIDE SEQUENCE</scope>
    <source>
        <strain evidence="24">RhyPub2mFocal</strain>
        <tissue evidence="24">Leaves</tissue>
    </source>
</reference>
<keyword evidence="10 22" id="KW-0812">Transmembrane</keyword>
<dbReference type="PROSITE" id="PS00108">
    <property type="entry name" value="PROTEIN_KINASE_ST"/>
    <property type="match status" value="1"/>
</dbReference>
<evidence type="ECO:0000256" key="4">
    <source>
        <dbReference type="ARBA" id="ARBA00022475"/>
    </source>
</evidence>
<keyword evidence="18 24" id="KW-0675">Receptor</keyword>
<keyword evidence="25" id="KW-1185">Reference proteome</keyword>
<keyword evidence="16 22" id="KW-1133">Transmembrane helix</keyword>
<protein>
    <recommendedName>
        <fullName evidence="3">non-specific serine/threonine protein kinase</fullName>
        <ecNumber evidence="3">2.7.11.1</ecNumber>
    </recommendedName>
</protein>
<dbReference type="Proteomes" id="UP001140206">
    <property type="component" value="Chromosome 4"/>
</dbReference>
<evidence type="ECO:0000256" key="14">
    <source>
        <dbReference type="ARBA" id="ARBA00022777"/>
    </source>
</evidence>
<dbReference type="InterPro" id="IPR000719">
    <property type="entry name" value="Prot_kinase_dom"/>
</dbReference>
<comment type="catalytic activity">
    <reaction evidence="20">
        <text>L-threonyl-[protein] + ATP = O-phospho-L-threonyl-[protein] + ADP + H(+)</text>
        <dbReference type="Rhea" id="RHEA:46608"/>
        <dbReference type="Rhea" id="RHEA-COMP:11060"/>
        <dbReference type="Rhea" id="RHEA-COMP:11605"/>
        <dbReference type="ChEBI" id="CHEBI:15378"/>
        <dbReference type="ChEBI" id="CHEBI:30013"/>
        <dbReference type="ChEBI" id="CHEBI:30616"/>
        <dbReference type="ChEBI" id="CHEBI:61977"/>
        <dbReference type="ChEBI" id="CHEBI:456216"/>
        <dbReference type="EC" id="2.7.11.1"/>
    </reaction>
</comment>
<dbReference type="Gene3D" id="3.80.10.10">
    <property type="entry name" value="Ribonuclease Inhibitor"/>
    <property type="match status" value="1"/>
</dbReference>
<keyword evidence="19" id="KW-0325">Glycoprotein</keyword>
<evidence type="ECO:0000256" key="8">
    <source>
        <dbReference type="ARBA" id="ARBA00022626"/>
    </source>
</evidence>
<dbReference type="FunFam" id="3.80.10.10:FF:000111">
    <property type="entry name" value="LRR receptor-like serine/threonine-protein kinase ERECTA"/>
    <property type="match status" value="1"/>
</dbReference>
<keyword evidence="4" id="KW-1003">Cell membrane</keyword>
<keyword evidence="6" id="KW-0597">Phosphoprotein</keyword>
<dbReference type="PANTHER" id="PTHR27008:SF596">
    <property type="entry name" value="OS02G0215500 PROTEIN"/>
    <property type="match status" value="1"/>
</dbReference>
<dbReference type="InterPro" id="IPR032675">
    <property type="entry name" value="LRR_dom_sf"/>
</dbReference>
<keyword evidence="5" id="KW-0723">Serine/threonine-protein kinase</keyword>
<evidence type="ECO:0000313" key="24">
    <source>
        <dbReference type="EMBL" id="KAJ4768340.1"/>
    </source>
</evidence>
<dbReference type="Gene3D" id="3.30.200.20">
    <property type="entry name" value="Phosphorylase Kinase, domain 1"/>
    <property type="match status" value="1"/>
</dbReference>
<dbReference type="InterPro" id="IPR001245">
    <property type="entry name" value="Ser-Thr/Tyr_kinase_cat_dom"/>
</dbReference>
<comment type="catalytic activity">
    <reaction evidence="21">
        <text>L-seryl-[protein] + ATP = O-phospho-L-seryl-[protein] + ADP + H(+)</text>
        <dbReference type="Rhea" id="RHEA:17989"/>
        <dbReference type="Rhea" id="RHEA-COMP:9863"/>
        <dbReference type="Rhea" id="RHEA-COMP:11604"/>
        <dbReference type="ChEBI" id="CHEBI:15378"/>
        <dbReference type="ChEBI" id="CHEBI:29999"/>
        <dbReference type="ChEBI" id="CHEBI:30616"/>
        <dbReference type="ChEBI" id="CHEBI:83421"/>
        <dbReference type="ChEBI" id="CHEBI:456216"/>
        <dbReference type="EC" id="2.7.11.1"/>
    </reaction>
</comment>
<evidence type="ECO:0000256" key="9">
    <source>
        <dbReference type="ARBA" id="ARBA00022679"/>
    </source>
</evidence>
<keyword evidence="13" id="KW-0547">Nucleotide-binding</keyword>
<evidence type="ECO:0000256" key="7">
    <source>
        <dbReference type="ARBA" id="ARBA00022614"/>
    </source>
</evidence>
<dbReference type="FunFam" id="1.10.510.10:FF:000358">
    <property type="entry name" value="Putative leucine-rich repeat receptor-like serine/threonine-protein kinase"/>
    <property type="match status" value="1"/>
</dbReference>
<evidence type="ECO:0000256" key="2">
    <source>
        <dbReference type="ARBA" id="ARBA00009592"/>
    </source>
</evidence>
<evidence type="ECO:0000256" key="10">
    <source>
        <dbReference type="ARBA" id="ARBA00022692"/>
    </source>
</evidence>
<keyword evidence="12" id="KW-0677">Repeat</keyword>
<evidence type="ECO:0000256" key="5">
    <source>
        <dbReference type="ARBA" id="ARBA00022527"/>
    </source>
</evidence>
<keyword evidence="14 24" id="KW-0418">Kinase</keyword>
<dbReference type="PROSITE" id="PS50011">
    <property type="entry name" value="PROTEIN_KINASE_DOM"/>
    <property type="match status" value="1"/>
</dbReference>
<feature type="domain" description="Protein kinase" evidence="23">
    <location>
        <begin position="221"/>
        <end position="520"/>
    </location>
</feature>
<dbReference type="SUPFAM" id="SSF56112">
    <property type="entry name" value="Protein kinase-like (PK-like)"/>
    <property type="match status" value="1"/>
</dbReference>
<dbReference type="Gene3D" id="1.10.510.10">
    <property type="entry name" value="Transferase(Phosphotransferase) domain 1"/>
    <property type="match status" value="1"/>
</dbReference>
<keyword evidence="7" id="KW-0433">Leucine-rich repeat</keyword>
<evidence type="ECO:0000256" key="17">
    <source>
        <dbReference type="ARBA" id="ARBA00023136"/>
    </source>
</evidence>
<dbReference type="InterPro" id="IPR001611">
    <property type="entry name" value="Leu-rich_rpt"/>
</dbReference>
<evidence type="ECO:0000256" key="15">
    <source>
        <dbReference type="ARBA" id="ARBA00022840"/>
    </source>
</evidence>
<evidence type="ECO:0000256" key="21">
    <source>
        <dbReference type="ARBA" id="ARBA00048679"/>
    </source>
</evidence>
<keyword evidence="8" id="KW-1070">Brassinosteroid signaling pathway</keyword>
<evidence type="ECO:0000256" key="3">
    <source>
        <dbReference type="ARBA" id="ARBA00012513"/>
    </source>
</evidence>
<dbReference type="SUPFAM" id="SSF52058">
    <property type="entry name" value="L domain-like"/>
    <property type="match status" value="1"/>
</dbReference>
<dbReference type="InterPro" id="IPR011009">
    <property type="entry name" value="Kinase-like_dom_sf"/>
</dbReference>
<evidence type="ECO:0000256" key="6">
    <source>
        <dbReference type="ARBA" id="ARBA00022553"/>
    </source>
</evidence>
<evidence type="ECO:0000256" key="18">
    <source>
        <dbReference type="ARBA" id="ARBA00023170"/>
    </source>
</evidence>
<keyword evidence="11" id="KW-0732">Signal</keyword>
<organism evidence="24 25">
    <name type="scientific">Rhynchospora pubera</name>
    <dbReference type="NCBI Taxonomy" id="906938"/>
    <lineage>
        <taxon>Eukaryota</taxon>
        <taxon>Viridiplantae</taxon>
        <taxon>Streptophyta</taxon>
        <taxon>Embryophyta</taxon>
        <taxon>Tracheophyta</taxon>
        <taxon>Spermatophyta</taxon>
        <taxon>Magnoliopsida</taxon>
        <taxon>Liliopsida</taxon>
        <taxon>Poales</taxon>
        <taxon>Cyperaceae</taxon>
        <taxon>Cyperoideae</taxon>
        <taxon>Rhynchosporeae</taxon>
        <taxon>Rhynchospora</taxon>
    </lineage>
</organism>
<dbReference type="SMART" id="SM00220">
    <property type="entry name" value="S_TKc"/>
    <property type="match status" value="1"/>
</dbReference>
<dbReference type="InterPro" id="IPR008271">
    <property type="entry name" value="Ser/Thr_kinase_AS"/>
</dbReference>
<dbReference type="GO" id="GO:0009742">
    <property type="term" value="P:brassinosteroid mediated signaling pathway"/>
    <property type="evidence" value="ECO:0007669"/>
    <property type="project" value="UniProtKB-KW"/>
</dbReference>
<accession>A0AAV8DJY2</accession>
<evidence type="ECO:0000256" key="13">
    <source>
        <dbReference type="ARBA" id="ARBA00022741"/>
    </source>
</evidence>
<evidence type="ECO:0000313" key="25">
    <source>
        <dbReference type="Proteomes" id="UP001140206"/>
    </source>
</evidence>
<dbReference type="Pfam" id="PF00560">
    <property type="entry name" value="LRR_1"/>
    <property type="match status" value="2"/>
</dbReference>
<comment type="subcellular location">
    <subcellularLocation>
        <location evidence="1">Cell membrane</location>
        <topology evidence="1">Single-pass membrane protein</topology>
    </subcellularLocation>
</comment>